<evidence type="ECO:0000313" key="3">
    <source>
        <dbReference type="Proteomes" id="UP000247702"/>
    </source>
</evidence>
<dbReference type="EMBL" id="BEXD01000456">
    <property type="protein sequence ID" value="GBB87606.1"/>
    <property type="molecule type" value="Genomic_DNA"/>
</dbReference>
<protein>
    <recommendedName>
        <fullName evidence="1">DNA primase/nucleoside triphosphatase C-terminal domain-containing protein</fullName>
    </recommendedName>
</protein>
<dbReference type="Proteomes" id="UP000247702">
    <property type="component" value="Unassembled WGS sequence"/>
</dbReference>
<organism evidence="2 3">
    <name type="scientific">Rhizophagus clarus</name>
    <dbReference type="NCBI Taxonomy" id="94130"/>
    <lineage>
        <taxon>Eukaryota</taxon>
        <taxon>Fungi</taxon>
        <taxon>Fungi incertae sedis</taxon>
        <taxon>Mucoromycota</taxon>
        <taxon>Glomeromycotina</taxon>
        <taxon>Glomeromycetes</taxon>
        <taxon>Glomerales</taxon>
        <taxon>Glomeraceae</taxon>
        <taxon>Rhizophagus</taxon>
    </lineage>
</organism>
<gene>
    <name evidence="2" type="ORF">RclHR1_14080003</name>
</gene>
<proteinExistence type="predicted"/>
<accession>A0A2Z6R4A2</accession>
<feature type="domain" description="DNA primase/nucleoside triphosphatase C-terminal" evidence="1">
    <location>
        <begin position="37"/>
        <end position="67"/>
    </location>
</feature>
<evidence type="ECO:0000259" key="1">
    <source>
        <dbReference type="Pfam" id="PF03288"/>
    </source>
</evidence>
<evidence type="ECO:0000313" key="2">
    <source>
        <dbReference type="EMBL" id="GBB87606.1"/>
    </source>
</evidence>
<dbReference type="InterPro" id="IPR004968">
    <property type="entry name" value="DNA_primase/NTPase_C"/>
</dbReference>
<keyword evidence="3" id="KW-1185">Reference proteome</keyword>
<dbReference type="Pfam" id="PF03288">
    <property type="entry name" value="Pox_D5"/>
    <property type="match status" value="1"/>
</dbReference>
<comment type="caution">
    <text evidence="2">The sequence shown here is derived from an EMBL/GenBank/DDBJ whole genome shotgun (WGS) entry which is preliminary data.</text>
</comment>
<reference evidence="2 3" key="1">
    <citation type="submission" date="2017-11" db="EMBL/GenBank/DDBJ databases">
        <title>The genome of Rhizophagus clarus HR1 reveals common genetic basis of auxotrophy among arbuscular mycorrhizal fungi.</title>
        <authorList>
            <person name="Kobayashi Y."/>
        </authorList>
    </citation>
    <scope>NUCLEOTIDE SEQUENCE [LARGE SCALE GENOMIC DNA]</scope>
    <source>
        <strain evidence="2 3">HR1</strain>
    </source>
</reference>
<name>A0A2Z6R4A2_9GLOM</name>
<sequence length="375" mass="43014">MNETGMSSAEWHRFNGHLKFHITEGMVSIECKAKPNRTLLYQKYLEWCENNGEKPFPNNTFDKKLLEKNIIECKQVRVEGGKKEWQYILDRSKIIAKLREFGLGDMEKFSDTLIEDTPQLDLLTNEVTDIPIFNIPEIIPLKIILPQPEENLPLRDKKVKPPIASISEIFKSSKTSEYIKSSNKKAFFTFLLARPALLKLLTDKLKRDKGYQRFQKGYNFSREQAVVLVPDQRICQSRSQVTPKEGGNEAGEVNICAQRIMWDSFSEKEVKAIARVIAKTSPNPVACTSNLSRLRIELQKLNTPKAVIKVTKIPEITTLSNKIQKKKSLLCEDEGIHYPDYFSLESVKEKLNLYDVSKTSIVQALANVMIMLCRN</sequence>
<dbReference type="AlphaFoldDB" id="A0A2Z6R4A2"/>